<keyword evidence="1" id="KW-1133">Transmembrane helix</keyword>
<organism evidence="2 3">
    <name type="scientific">Astyanax mexicanus</name>
    <name type="common">Blind cave fish</name>
    <name type="synonym">Astyanax fasciatus mexicanus</name>
    <dbReference type="NCBI Taxonomy" id="7994"/>
    <lineage>
        <taxon>Eukaryota</taxon>
        <taxon>Metazoa</taxon>
        <taxon>Chordata</taxon>
        <taxon>Craniata</taxon>
        <taxon>Vertebrata</taxon>
        <taxon>Euteleostomi</taxon>
        <taxon>Actinopterygii</taxon>
        <taxon>Neopterygii</taxon>
        <taxon>Teleostei</taxon>
        <taxon>Ostariophysi</taxon>
        <taxon>Characiformes</taxon>
        <taxon>Characoidei</taxon>
        <taxon>Acestrorhamphidae</taxon>
        <taxon>Acestrorhamphinae</taxon>
        <taxon>Astyanax</taxon>
    </lineage>
</organism>
<evidence type="ECO:0000313" key="2">
    <source>
        <dbReference type="Ensembl" id="ENSAMXP00000050667.1"/>
    </source>
</evidence>
<sequence>MRPVHCRPGEKYQICSVSFSIISLVLLWTKLPLQHQVRFKENLYGLRFHTFNFITFLSALYQLFLFLKSIKLYFFLHIKCCSIFWCAHKNLLSFIVMFIEFDEPWRPVTWSGANKEDMLQKLRALQVSVPDVNRLNILLHGPIGAGKSSFINSVNTVLQGHNTTAALADSSAGKSYSFTVKFKYHRLKKGAPGIFYPFSFADIMGLEPGSSSGVHIEDIVHVLNGRIKSGYVFNPVSPIAEGNPSYNSEPSLKDRVHCLVSVLPADNISLISNEVIQKMKDVREKARNLDIPQVVLMSMVDKACPLVNDDLKKIYTSKKIKDKMKECRDKLGVPMNCIYPVRNYHEQVTNDLLQDVLILMPISDIIRFANSYVEDQVYTE</sequence>
<evidence type="ECO:0000313" key="3">
    <source>
        <dbReference type="Proteomes" id="UP000018467"/>
    </source>
</evidence>
<feature type="transmembrane region" description="Helical" evidence="1">
    <location>
        <begin position="49"/>
        <end position="67"/>
    </location>
</feature>
<dbReference type="STRING" id="7994.ENSAMXP00000050667"/>
<dbReference type="Proteomes" id="UP000018467">
    <property type="component" value="Unassembled WGS sequence"/>
</dbReference>
<reference evidence="3" key="2">
    <citation type="journal article" date="2014" name="Nat. Commun.">
        <title>The cavefish genome reveals candidate genes for eye loss.</title>
        <authorList>
            <person name="McGaugh S.E."/>
            <person name="Gross J.B."/>
            <person name="Aken B."/>
            <person name="Blin M."/>
            <person name="Borowsky R."/>
            <person name="Chalopin D."/>
            <person name="Hinaux H."/>
            <person name="Jeffery W.R."/>
            <person name="Keene A."/>
            <person name="Ma L."/>
            <person name="Minx P."/>
            <person name="Murphy D."/>
            <person name="O'Quin K.E."/>
            <person name="Retaux S."/>
            <person name="Rohner N."/>
            <person name="Searle S.M."/>
            <person name="Stahl B.A."/>
            <person name="Tabin C."/>
            <person name="Volff J.N."/>
            <person name="Yoshizawa M."/>
            <person name="Warren W.C."/>
        </authorList>
    </citation>
    <scope>NUCLEOTIDE SEQUENCE [LARGE SCALE GENOMIC DNA]</scope>
    <source>
        <strain evidence="3">female</strain>
    </source>
</reference>
<dbReference type="InParanoid" id="A0A3B1K7L9"/>
<dbReference type="Ensembl" id="ENSAMXT00000033377.1">
    <property type="protein sequence ID" value="ENSAMXP00000050667.1"/>
    <property type="gene ID" value="ENSAMXG00000036839.1"/>
</dbReference>
<dbReference type="Gene3D" id="3.40.50.300">
    <property type="entry name" value="P-loop containing nucleotide triphosphate hydrolases"/>
    <property type="match status" value="1"/>
</dbReference>
<dbReference type="InterPro" id="IPR027417">
    <property type="entry name" value="P-loop_NTPase"/>
</dbReference>
<protein>
    <submittedName>
        <fullName evidence="2">Interferon-induced protein 44-like</fullName>
    </submittedName>
</protein>
<dbReference type="PANTHER" id="PTHR14241:SF1">
    <property type="entry name" value="INTERFERON-INDUCED PROTEIN 44-RELATED"/>
    <property type="match status" value="1"/>
</dbReference>
<proteinExistence type="predicted"/>
<name>A0A3B1K7L9_ASTMX</name>
<reference evidence="2" key="4">
    <citation type="submission" date="2025-09" db="UniProtKB">
        <authorList>
            <consortium name="Ensembl"/>
        </authorList>
    </citation>
    <scope>IDENTIFICATION</scope>
</reference>
<dbReference type="PANTHER" id="PTHR14241">
    <property type="entry name" value="INTERFERON-INDUCED PROTEIN 44"/>
    <property type="match status" value="1"/>
</dbReference>
<keyword evidence="1" id="KW-0812">Transmembrane</keyword>
<keyword evidence="3" id="KW-1185">Reference proteome</keyword>
<accession>A0A3B1K7L9</accession>
<reference evidence="2" key="3">
    <citation type="submission" date="2025-08" db="UniProtKB">
        <authorList>
            <consortium name="Ensembl"/>
        </authorList>
    </citation>
    <scope>IDENTIFICATION</scope>
</reference>
<dbReference type="AlphaFoldDB" id="A0A3B1K7L9"/>
<evidence type="ECO:0000256" key="1">
    <source>
        <dbReference type="SAM" id="Phobius"/>
    </source>
</evidence>
<dbReference type="Bgee" id="ENSAMXG00000036839">
    <property type="expression patterns" value="Expressed in intestine and 9 other cell types or tissues"/>
</dbReference>
<dbReference type="GO" id="GO:0006955">
    <property type="term" value="P:immune response"/>
    <property type="evidence" value="ECO:0007669"/>
    <property type="project" value="TreeGrafter"/>
</dbReference>
<keyword evidence="1" id="KW-0472">Membrane</keyword>
<dbReference type="GeneTree" id="ENSGT00940000160560"/>
<dbReference type="SUPFAM" id="SSF52540">
    <property type="entry name" value="P-loop containing nucleoside triphosphate hydrolases"/>
    <property type="match status" value="1"/>
</dbReference>
<reference evidence="3" key="1">
    <citation type="submission" date="2013-03" db="EMBL/GenBank/DDBJ databases">
        <authorList>
            <person name="Jeffery W."/>
            <person name="Warren W."/>
            <person name="Wilson R.K."/>
        </authorList>
    </citation>
    <scope>NUCLEOTIDE SEQUENCE</scope>
    <source>
        <strain evidence="3">female</strain>
    </source>
</reference>